<name>A0A2M8KNI7_9BACT</name>
<protein>
    <submittedName>
        <fullName evidence="1">Uncharacterized protein</fullName>
    </submittedName>
</protein>
<evidence type="ECO:0000313" key="1">
    <source>
        <dbReference type="EMBL" id="PJE61487.1"/>
    </source>
</evidence>
<comment type="caution">
    <text evidence="1">The sequence shown here is derived from an EMBL/GenBank/DDBJ whole genome shotgun (WGS) entry which is preliminary data.</text>
</comment>
<organism evidence="1 2">
    <name type="scientific">Candidatus Roizmanbacteria bacterium CG10_big_fil_rev_8_21_14_0_10_39_12</name>
    <dbReference type="NCBI Taxonomy" id="1974852"/>
    <lineage>
        <taxon>Bacteria</taxon>
        <taxon>Candidatus Roizmaniibacteriota</taxon>
    </lineage>
</organism>
<evidence type="ECO:0000313" key="2">
    <source>
        <dbReference type="Proteomes" id="UP000230222"/>
    </source>
</evidence>
<dbReference type="AlphaFoldDB" id="A0A2M8KNI7"/>
<proteinExistence type="predicted"/>
<dbReference type="Proteomes" id="UP000230222">
    <property type="component" value="Unassembled WGS sequence"/>
</dbReference>
<accession>A0A2M8KNI7</accession>
<dbReference type="EMBL" id="PFEC01000076">
    <property type="protein sequence ID" value="PJE61487.1"/>
    <property type="molecule type" value="Genomic_DNA"/>
</dbReference>
<sequence length="101" mass="11879">MIIVFFFLSVIQYYTEVYIFSKKNPAKDFAVVAGEFSSLIIPNDNHYFNPLLNHEVMLKDIFFQVGQNDQEHRRWISYDHYIGLFSCNSSRSLTCVSLRAE</sequence>
<gene>
    <name evidence="1" type="ORF">COU87_04325</name>
</gene>
<reference evidence="2" key="1">
    <citation type="submission" date="2017-09" db="EMBL/GenBank/DDBJ databases">
        <title>Depth-based differentiation of microbial function through sediment-hosted aquifers and enrichment of novel symbionts in the deep terrestrial subsurface.</title>
        <authorList>
            <person name="Probst A.J."/>
            <person name="Ladd B."/>
            <person name="Jarett J.K."/>
            <person name="Geller-Mcgrath D.E."/>
            <person name="Sieber C.M.K."/>
            <person name="Emerson J.B."/>
            <person name="Anantharaman K."/>
            <person name="Thomas B.C."/>
            <person name="Malmstrom R."/>
            <person name="Stieglmeier M."/>
            <person name="Klingl A."/>
            <person name="Woyke T."/>
            <person name="Ryan C.M."/>
            <person name="Banfield J.F."/>
        </authorList>
    </citation>
    <scope>NUCLEOTIDE SEQUENCE [LARGE SCALE GENOMIC DNA]</scope>
</reference>